<dbReference type="EMBL" id="CAJVPJ010000324">
    <property type="protein sequence ID" value="CAG8511803.1"/>
    <property type="molecule type" value="Genomic_DNA"/>
</dbReference>
<evidence type="ECO:0000313" key="7">
    <source>
        <dbReference type="EMBL" id="CAG8511803.1"/>
    </source>
</evidence>
<dbReference type="PANTHER" id="PTHR11088:SF89">
    <property type="entry name" value="TRNA DIMETHYLALLYLTRANSFERASE"/>
    <property type="match status" value="1"/>
</dbReference>
<comment type="similarity">
    <text evidence="1 6">Belongs to the IPP transferase family.</text>
</comment>
<evidence type="ECO:0000256" key="5">
    <source>
        <dbReference type="RuleBase" id="RU003783"/>
    </source>
</evidence>
<evidence type="ECO:0000313" key="8">
    <source>
        <dbReference type="Proteomes" id="UP000789572"/>
    </source>
</evidence>
<evidence type="ECO:0000256" key="4">
    <source>
        <dbReference type="ARBA" id="ARBA00022840"/>
    </source>
</evidence>
<dbReference type="Gene3D" id="3.30.160.60">
    <property type="entry name" value="Classic Zinc Finger"/>
    <property type="match status" value="1"/>
</dbReference>
<keyword evidence="2 6" id="KW-0808">Transferase</keyword>
<evidence type="ECO:0000256" key="1">
    <source>
        <dbReference type="ARBA" id="ARBA00005842"/>
    </source>
</evidence>
<dbReference type="Pfam" id="PF01715">
    <property type="entry name" value="IPPT"/>
    <property type="match status" value="1"/>
</dbReference>
<keyword evidence="4 6" id="KW-0067">ATP-binding</keyword>
<dbReference type="NCBIfam" id="TIGR00174">
    <property type="entry name" value="miaA"/>
    <property type="match status" value="1"/>
</dbReference>
<name>A0A9N8ZZJ7_9GLOM</name>
<protein>
    <recommendedName>
        <fullName evidence="5">tRNA dimethylallyltransferase</fullName>
        <ecNumber evidence="5">2.5.1.75</ecNumber>
    </recommendedName>
</protein>
<dbReference type="SUPFAM" id="SSF52540">
    <property type="entry name" value="P-loop containing nucleoside triphosphate hydrolases"/>
    <property type="match status" value="2"/>
</dbReference>
<dbReference type="Gene3D" id="3.40.50.300">
    <property type="entry name" value="P-loop containing nucleotide triphosphate hydrolases"/>
    <property type="match status" value="1"/>
</dbReference>
<keyword evidence="8" id="KW-1185">Reference proteome</keyword>
<dbReference type="HAMAP" id="MF_00185">
    <property type="entry name" value="IPP_trans"/>
    <property type="match status" value="1"/>
</dbReference>
<dbReference type="InterPro" id="IPR018022">
    <property type="entry name" value="IPT"/>
</dbReference>
<keyword evidence="3 6" id="KW-0547">Nucleotide-binding</keyword>
<proteinExistence type="inferred from homology"/>
<sequence>MNRSIITVIGTTGVGKSDLGVQLSKALQGEVVNADSMQVYKGLDIITNKITTAEREGITHHLMDFLELPREYKVTEFINDATRIICEIHDRNHIPIVVGGTNYYIQSLLWNNSLVGDLSVDNVPEESESDDDFGELLNANTDVLYERLQNVDPIMANRWHRKDRRKIRRSLQIYLQTGKRHSDWIEEQQHQGESGNSLRYPRTCIFWLYAEPKVLDARLDARVDKMIESGLFDEIMQLREKSNSTDDVIVPDGTSVNYTRGIWQAIGYKEFDPYMTALSLDPPIHSDKLEVLKSKCIDAMKTATRRKLVLVLKLILALDEWDRNVRDTAIDIAREFLATGRGPDPFSFPRAQELLTPTKNTTPYDLIRTWSKHDCEVCSSIEGRPVTLDGQNEADQHFRSKMHRSNVKLKKQIDDYRDGDMPEWLKKKIRKNQERVHATRNIDVNS</sequence>
<dbReference type="InterPro" id="IPR039657">
    <property type="entry name" value="Dimethylallyltransferase"/>
</dbReference>
<dbReference type="GO" id="GO:0052381">
    <property type="term" value="F:tRNA dimethylallyltransferase activity"/>
    <property type="evidence" value="ECO:0007669"/>
    <property type="project" value="UniProtKB-EC"/>
</dbReference>
<gene>
    <name evidence="7" type="ORF">POCULU_LOCUS3111</name>
</gene>
<dbReference type="GO" id="GO:0005739">
    <property type="term" value="C:mitochondrion"/>
    <property type="evidence" value="ECO:0007669"/>
    <property type="project" value="TreeGrafter"/>
</dbReference>
<dbReference type="InterPro" id="IPR027417">
    <property type="entry name" value="P-loop_NTPase"/>
</dbReference>
<dbReference type="EC" id="2.5.1.75" evidence="5"/>
<accession>A0A9N8ZZJ7</accession>
<comment type="caution">
    <text evidence="7">The sequence shown here is derived from an EMBL/GenBank/DDBJ whole genome shotgun (WGS) entry which is preliminary data.</text>
</comment>
<evidence type="ECO:0000256" key="6">
    <source>
        <dbReference type="RuleBase" id="RU003785"/>
    </source>
</evidence>
<dbReference type="GO" id="GO:0006400">
    <property type="term" value="P:tRNA modification"/>
    <property type="evidence" value="ECO:0007669"/>
    <property type="project" value="TreeGrafter"/>
</dbReference>
<dbReference type="OrthoDB" id="775260at2759"/>
<dbReference type="PANTHER" id="PTHR11088">
    <property type="entry name" value="TRNA DIMETHYLALLYLTRANSFERASE"/>
    <property type="match status" value="1"/>
</dbReference>
<dbReference type="Gene3D" id="1.10.20.140">
    <property type="match status" value="1"/>
</dbReference>
<keyword evidence="5" id="KW-0819">tRNA processing</keyword>
<reference evidence="7" key="1">
    <citation type="submission" date="2021-06" db="EMBL/GenBank/DDBJ databases">
        <authorList>
            <person name="Kallberg Y."/>
            <person name="Tangrot J."/>
            <person name="Rosling A."/>
        </authorList>
    </citation>
    <scope>NUCLEOTIDE SEQUENCE</scope>
    <source>
        <strain evidence="7">IA702</strain>
    </source>
</reference>
<organism evidence="7 8">
    <name type="scientific">Paraglomus occultum</name>
    <dbReference type="NCBI Taxonomy" id="144539"/>
    <lineage>
        <taxon>Eukaryota</taxon>
        <taxon>Fungi</taxon>
        <taxon>Fungi incertae sedis</taxon>
        <taxon>Mucoromycota</taxon>
        <taxon>Glomeromycotina</taxon>
        <taxon>Glomeromycetes</taxon>
        <taxon>Paraglomerales</taxon>
        <taxon>Paraglomeraceae</taxon>
        <taxon>Paraglomus</taxon>
    </lineage>
</organism>
<dbReference type="AlphaFoldDB" id="A0A9N8ZZJ7"/>
<evidence type="ECO:0000256" key="2">
    <source>
        <dbReference type="ARBA" id="ARBA00022679"/>
    </source>
</evidence>
<dbReference type="GO" id="GO:0005524">
    <property type="term" value="F:ATP binding"/>
    <property type="evidence" value="ECO:0007669"/>
    <property type="project" value="UniProtKB-KW"/>
</dbReference>
<dbReference type="Proteomes" id="UP000789572">
    <property type="component" value="Unassembled WGS sequence"/>
</dbReference>
<comment type="catalytic activity">
    <reaction evidence="5">
        <text>adenosine(37) in tRNA + dimethylallyl diphosphate = N(6)-dimethylallyladenosine(37) in tRNA + diphosphate</text>
        <dbReference type="Rhea" id="RHEA:26482"/>
        <dbReference type="Rhea" id="RHEA-COMP:10162"/>
        <dbReference type="Rhea" id="RHEA-COMP:10375"/>
        <dbReference type="ChEBI" id="CHEBI:33019"/>
        <dbReference type="ChEBI" id="CHEBI:57623"/>
        <dbReference type="ChEBI" id="CHEBI:74411"/>
        <dbReference type="ChEBI" id="CHEBI:74415"/>
        <dbReference type="EC" id="2.5.1.75"/>
    </reaction>
</comment>
<evidence type="ECO:0000256" key="3">
    <source>
        <dbReference type="ARBA" id="ARBA00022741"/>
    </source>
</evidence>